<dbReference type="Proteomes" id="UP001141806">
    <property type="component" value="Unassembled WGS sequence"/>
</dbReference>
<accession>A0A9Q0H2U4</accession>
<organism evidence="4 5">
    <name type="scientific">Protea cynaroides</name>
    <dbReference type="NCBI Taxonomy" id="273540"/>
    <lineage>
        <taxon>Eukaryota</taxon>
        <taxon>Viridiplantae</taxon>
        <taxon>Streptophyta</taxon>
        <taxon>Embryophyta</taxon>
        <taxon>Tracheophyta</taxon>
        <taxon>Spermatophyta</taxon>
        <taxon>Magnoliopsida</taxon>
        <taxon>Proteales</taxon>
        <taxon>Proteaceae</taxon>
        <taxon>Protea</taxon>
    </lineage>
</organism>
<proteinExistence type="predicted"/>
<dbReference type="InterPro" id="IPR000668">
    <property type="entry name" value="Peptidase_C1A_C"/>
</dbReference>
<feature type="domain" description="Peptidase C1A papain C-terminal" evidence="2">
    <location>
        <begin position="11"/>
        <end position="36"/>
    </location>
</feature>
<reference evidence="4" key="1">
    <citation type="journal article" date="2023" name="Plant J.">
        <title>The genome of the king protea, Protea cynaroides.</title>
        <authorList>
            <person name="Chang J."/>
            <person name="Duong T.A."/>
            <person name="Schoeman C."/>
            <person name="Ma X."/>
            <person name="Roodt D."/>
            <person name="Barker N."/>
            <person name="Li Z."/>
            <person name="Van de Peer Y."/>
            <person name="Mizrachi E."/>
        </authorList>
    </citation>
    <scope>NUCLEOTIDE SEQUENCE</scope>
    <source>
        <tissue evidence="4">Young leaves</tissue>
    </source>
</reference>
<evidence type="ECO:0000313" key="5">
    <source>
        <dbReference type="Proteomes" id="UP001141806"/>
    </source>
</evidence>
<dbReference type="EMBL" id="JAMYWD010000011">
    <property type="protein sequence ID" value="KAJ4956577.1"/>
    <property type="molecule type" value="Genomic_DNA"/>
</dbReference>
<keyword evidence="1" id="KW-0012">Acyltransferase</keyword>
<dbReference type="PANTHER" id="PTHR31561">
    <property type="entry name" value="3-KETOACYL-COA SYNTHASE"/>
    <property type="match status" value="1"/>
</dbReference>
<name>A0A9Q0H2U4_9MAGN</name>
<evidence type="ECO:0000259" key="3">
    <source>
        <dbReference type="Pfam" id="PF08392"/>
    </source>
</evidence>
<dbReference type="AlphaFoldDB" id="A0A9Q0H2U4"/>
<dbReference type="SUPFAM" id="SSF53901">
    <property type="entry name" value="Thiolase-like"/>
    <property type="match status" value="1"/>
</dbReference>
<sequence>MWMKSDFDVSFRVQGSCGNCWAFSMIAAVEGINKQELVDRDILTLVSDRMTERDSVLWNSIMFKPTPSLSAVIVNRYKMRGNLSFNLGEMGCRAAIIVTVEELECEGEMLSIVHAQVGFPLLFNLHLMNL</sequence>
<dbReference type="SUPFAM" id="SSF54001">
    <property type="entry name" value="Cysteine proteinases"/>
    <property type="match status" value="1"/>
</dbReference>
<dbReference type="Pfam" id="PF08392">
    <property type="entry name" value="FAE1_CUT1_RppA"/>
    <property type="match status" value="1"/>
</dbReference>
<evidence type="ECO:0000259" key="2">
    <source>
        <dbReference type="Pfam" id="PF00112"/>
    </source>
</evidence>
<dbReference type="GO" id="GO:0006508">
    <property type="term" value="P:proteolysis"/>
    <property type="evidence" value="ECO:0007669"/>
    <property type="project" value="InterPro"/>
</dbReference>
<gene>
    <name evidence="4" type="ORF">NE237_013360</name>
</gene>
<evidence type="ECO:0008006" key="6">
    <source>
        <dbReference type="Google" id="ProtNLM"/>
    </source>
</evidence>
<keyword evidence="1" id="KW-0808">Transferase</keyword>
<comment type="caution">
    <text evidence="4">The sequence shown here is derived from an EMBL/GenBank/DDBJ whole genome shotgun (WGS) entry which is preliminary data.</text>
</comment>
<feature type="domain" description="FAE" evidence="3">
    <location>
        <begin position="54"/>
        <end position="97"/>
    </location>
</feature>
<dbReference type="OrthoDB" id="1929806at2759"/>
<dbReference type="GO" id="GO:0016747">
    <property type="term" value="F:acyltransferase activity, transferring groups other than amino-acyl groups"/>
    <property type="evidence" value="ECO:0007669"/>
    <property type="project" value="InterPro"/>
</dbReference>
<evidence type="ECO:0000256" key="1">
    <source>
        <dbReference type="ARBA" id="ARBA00023315"/>
    </source>
</evidence>
<dbReference type="InterPro" id="IPR013601">
    <property type="entry name" value="FAE1_typ3_polyketide_synth"/>
</dbReference>
<dbReference type="Gene3D" id="3.90.70.10">
    <property type="entry name" value="Cysteine proteinases"/>
    <property type="match status" value="1"/>
</dbReference>
<dbReference type="InterPro" id="IPR012392">
    <property type="entry name" value="3-ktacl-CoA_syn"/>
</dbReference>
<dbReference type="GO" id="GO:0006633">
    <property type="term" value="P:fatty acid biosynthetic process"/>
    <property type="evidence" value="ECO:0007669"/>
    <property type="project" value="InterPro"/>
</dbReference>
<dbReference type="GO" id="GO:0016020">
    <property type="term" value="C:membrane"/>
    <property type="evidence" value="ECO:0007669"/>
    <property type="project" value="InterPro"/>
</dbReference>
<dbReference type="InterPro" id="IPR016039">
    <property type="entry name" value="Thiolase-like"/>
</dbReference>
<dbReference type="GO" id="GO:0008234">
    <property type="term" value="F:cysteine-type peptidase activity"/>
    <property type="evidence" value="ECO:0007669"/>
    <property type="project" value="InterPro"/>
</dbReference>
<dbReference type="InterPro" id="IPR038765">
    <property type="entry name" value="Papain-like_cys_pep_sf"/>
</dbReference>
<keyword evidence="5" id="KW-1185">Reference proteome</keyword>
<protein>
    <recommendedName>
        <fullName evidence="6">Peptidase C1A papain C-terminal domain-containing protein</fullName>
    </recommendedName>
</protein>
<evidence type="ECO:0000313" key="4">
    <source>
        <dbReference type="EMBL" id="KAJ4956577.1"/>
    </source>
</evidence>
<dbReference type="Pfam" id="PF00112">
    <property type="entry name" value="Peptidase_C1"/>
    <property type="match status" value="1"/>
</dbReference>